<proteinExistence type="predicted"/>
<dbReference type="Proteomes" id="UP000800093">
    <property type="component" value="Unassembled WGS sequence"/>
</dbReference>
<dbReference type="CDD" id="cd09917">
    <property type="entry name" value="F-box_SF"/>
    <property type="match status" value="1"/>
</dbReference>
<dbReference type="InterPro" id="IPR001810">
    <property type="entry name" value="F-box_dom"/>
</dbReference>
<dbReference type="OrthoDB" id="408631at2759"/>
<keyword evidence="4" id="KW-1185">Reference proteome</keyword>
<sequence>MDDLLPSYESVVGQNPWVLVARYLPSKDLCSAALVCQKWHEIFTPQLWGNPASHFGVQNDTVYVALTRFKRTLFYSRLQIRELTHTLHLPPAHAEIYGGPHDEWLRDCLERLPRLQSLIVNGLPFFDHASLLRLRHSSLWWALTHPNLFPSFGLRLLDASGCANATSTGLTEALPHFPDLVSLDLSKTFAAKDESVLTKLKYLPNLRVLKLRALGLKDSDVSIIAPSIGIRVRSLDLSENHLTDSSARLLLYHCFKETNQERHTSRASFSLIEDSCPQGENESFGTEDLDSHLRKKLTEGFVGSLAIEAARDLGITHLYLSKNMITVEGVSGLLRSKRLQVLDVGTLATSLDKPPHLLQDESGESLPLPGVEKLTPILANCAAERLVYLRINYAVVTDDTPTDATPSSRAELATVEQTDYLSDSHELDASEPPPPELDSSGPAIYELPGDTIKPLELPDSQVSTSNSHIPDGRPGLSDGNDNELPGLERTPTIEVTAELSMIKRGPAYAPEPVFIDASPPSPINPLLDTSGGLSPSTDASQTTASSCIGNSNPVFEGRRPRHDSMCYVEDLRARLDLRQAQENRLHPGMLPKNRTLVLTDVPTKTDKPEIVARLIQFIKDCGEEAEIARIRAKHTYTLPPGRSRKIAEREYARSLFALRKIVLEMAPPQATRKKISTSWREYPTKSSTEDADSEAFWEAATHDFSFFGDEECGLPNAEPGRHLPLAAMDGLMLAPQRPAPPPKPLEPKISQNQIFDVVSEISNFRKGTRAAYQALLQAGEAEPVVEGNWLGDITVVRQTANPEIGDLDYYGNRYQSGWFYR</sequence>
<dbReference type="Gene3D" id="3.80.10.10">
    <property type="entry name" value="Ribonuclease Inhibitor"/>
    <property type="match status" value="1"/>
</dbReference>
<feature type="region of interest" description="Disordered" evidence="1">
    <location>
        <begin position="418"/>
        <end position="487"/>
    </location>
</feature>
<feature type="domain" description="F-box" evidence="2">
    <location>
        <begin position="19"/>
        <end position="50"/>
    </location>
</feature>
<gene>
    <name evidence="3" type="ORF">CC78DRAFT_588754</name>
</gene>
<dbReference type="Gene3D" id="1.20.1280.50">
    <property type="match status" value="1"/>
</dbReference>
<reference evidence="4" key="1">
    <citation type="journal article" date="2020" name="Stud. Mycol.">
        <title>101 Dothideomycetes genomes: A test case for predicting lifestyles and emergence of pathogens.</title>
        <authorList>
            <person name="Haridas S."/>
            <person name="Albert R."/>
            <person name="Binder M."/>
            <person name="Bloem J."/>
            <person name="LaButti K."/>
            <person name="Salamov A."/>
            <person name="Andreopoulos B."/>
            <person name="Baker S."/>
            <person name="Barry K."/>
            <person name="Bills G."/>
            <person name="Bluhm B."/>
            <person name="Cannon C."/>
            <person name="Castanera R."/>
            <person name="Culley D."/>
            <person name="Daum C."/>
            <person name="Ezra D."/>
            <person name="Gonzalez J."/>
            <person name="Henrissat B."/>
            <person name="Kuo A."/>
            <person name="Liang C."/>
            <person name="Lipzen A."/>
            <person name="Lutzoni F."/>
            <person name="Magnuson J."/>
            <person name="Mondo S."/>
            <person name="Nolan M."/>
            <person name="Ohm R."/>
            <person name="Pangilinan J."/>
            <person name="Park H.-J."/>
            <person name="Ramirez L."/>
            <person name="Alfaro M."/>
            <person name="Sun H."/>
            <person name="Tritt A."/>
            <person name="Yoshinaga Y."/>
            <person name="Zwiers L.-H."/>
            <person name="Turgeon B."/>
            <person name="Goodwin S."/>
            <person name="Spatafora J."/>
            <person name="Crous P."/>
            <person name="Grigoriev I."/>
        </authorList>
    </citation>
    <scope>NUCLEOTIDE SEQUENCE [LARGE SCALE GENOMIC DNA]</scope>
    <source>
        <strain evidence="4">CBS 304.66</strain>
    </source>
</reference>
<feature type="compositionally biased region" description="Polar residues" evidence="1">
    <location>
        <begin position="532"/>
        <end position="553"/>
    </location>
</feature>
<name>A0A9P4NCT7_9PLEO</name>
<dbReference type="SUPFAM" id="SSF81383">
    <property type="entry name" value="F-box domain"/>
    <property type="match status" value="1"/>
</dbReference>
<evidence type="ECO:0000313" key="3">
    <source>
        <dbReference type="EMBL" id="KAF2270911.1"/>
    </source>
</evidence>
<evidence type="ECO:0000259" key="2">
    <source>
        <dbReference type="Pfam" id="PF12937"/>
    </source>
</evidence>
<feature type="region of interest" description="Disordered" evidence="1">
    <location>
        <begin position="532"/>
        <end position="555"/>
    </location>
</feature>
<accession>A0A9P4NCT7</accession>
<evidence type="ECO:0000256" key="1">
    <source>
        <dbReference type="SAM" id="MobiDB-lite"/>
    </source>
</evidence>
<comment type="caution">
    <text evidence="3">The sequence shown here is derived from an EMBL/GenBank/DDBJ whole genome shotgun (WGS) entry which is preliminary data.</text>
</comment>
<dbReference type="SUPFAM" id="SSF52047">
    <property type="entry name" value="RNI-like"/>
    <property type="match status" value="1"/>
</dbReference>
<dbReference type="InterPro" id="IPR036047">
    <property type="entry name" value="F-box-like_dom_sf"/>
</dbReference>
<organism evidence="3 4">
    <name type="scientific">Lojkania enalia</name>
    <dbReference type="NCBI Taxonomy" id="147567"/>
    <lineage>
        <taxon>Eukaryota</taxon>
        <taxon>Fungi</taxon>
        <taxon>Dikarya</taxon>
        <taxon>Ascomycota</taxon>
        <taxon>Pezizomycotina</taxon>
        <taxon>Dothideomycetes</taxon>
        <taxon>Pleosporomycetidae</taxon>
        <taxon>Pleosporales</taxon>
        <taxon>Pleosporales incertae sedis</taxon>
        <taxon>Lojkania</taxon>
    </lineage>
</organism>
<dbReference type="Pfam" id="PF12937">
    <property type="entry name" value="F-box-like"/>
    <property type="match status" value="1"/>
</dbReference>
<dbReference type="AlphaFoldDB" id="A0A9P4NCT7"/>
<evidence type="ECO:0000313" key="4">
    <source>
        <dbReference type="Proteomes" id="UP000800093"/>
    </source>
</evidence>
<dbReference type="EMBL" id="ML986578">
    <property type="protein sequence ID" value="KAF2270911.1"/>
    <property type="molecule type" value="Genomic_DNA"/>
</dbReference>
<protein>
    <recommendedName>
        <fullName evidence="2">F-box domain-containing protein</fullName>
    </recommendedName>
</protein>
<dbReference type="InterPro" id="IPR032675">
    <property type="entry name" value="LRR_dom_sf"/>
</dbReference>